<dbReference type="Pfam" id="PF00622">
    <property type="entry name" value="SPRY"/>
    <property type="match status" value="1"/>
</dbReference>
<dbReference type="Proteomes" id="UP000261580">
    <property type="component" value="Unassembled WGS sequence"/>
</dbReference>
<sequence>MLILSVFYAQLEKEIQNEAKTCFGSDDEPIVDPQVSLASQKKKTLLPDSPQRFDSCVCILGKQSFTSGRRYWVVQVGSGSENWDLGVAQESINRKGAITVRPENGYWAICRRKGGSLSACTGPSVTLNLHEIPKKVSIFLDYEEGSVSFYDAEAKTHIYTYGVGVFTHRWPLGGGIVIVRCTPS</sequence>
<dbReference type="Pfam" id="PF13765">
    <property type="entry name" value="PRY"/>
    <property type="match status" value="1"/>
</dbReference>
<dbReference type="InterPro" id="IPR001870">
    <property type="entry name" value="B30.2/SPRY"/>
</dbReference>
<protein>
    <recommendedName>
        <fullName evidence="1">B30.2/SPRY domain-containing protein</fullName>
    </recommendedName>
</protein>
<dbReference type="InterPro" id="IPR003877">
    <property type="entry name" value="SPRY_dom"/>
</dbReference>
<dbReference type="AlphaFoldDB" id="A0A3Q4IBR5"/>
<dbReference type="InterPro" id="IPR006574">
    <property type="entry name" value="PRY"/>
</dbReference>
<dbReference type="SMART" id="SM00449">
    <property type="entry name" value="SPRY"/>
    <property type="match status" value="1"/>
</dbReference>
<dbReference type="InterPro" id="IPR013320">
    <property type="entry name" value="ConA-like_dom_sf"/>
</dbReference>
<accession>A0A3Q4IBR5</accession>
<evidence type="ECO:0000313" key="3">
    <source>
        <dbReference type="Proteomes" id="UP000261580"/>
    </source>
</evidence>
<organism evidence="2 3">
    <name type="scientific">Neolamprologus brichardi</name>
    <name type="common">Fairy cichlid</name>
    <name type="synonym">Lamprologus brichardi</name>
    <dbReference type="NCBI Taxonomy" id="32507"/>
    <lineage>
        <taxon>Eukaryota</taxon>
        <taxon>Metazoa</taxon>
        <taxon>Chordata</taxon>
        <taxon>Craniata</taxon>
        <taxon>Vertebrata</taxon>
        <taxon>Euteleostomi</taxon>
        <taxon>Actinopterygii</taxon>
        <taxon>Neopterygii</taxon>
        <taxon>Teleostei</taxon>
        <taxon>Neoteleostei</taxon>
        <taxon>Acanthomorphata</taxon>
        <taxon>Ovalentaria</taxon>
        <taxon>Cichlomorphae</taxon>
        <taxon>Cichliformes</taxon>
        <taxon>Cichlidae</taxon>
        <taxon>African cichlids</taxon>
        <taxon>Pseudocrenilabrinae</taxon>
        <taxon>Lamprologini</taxon>
        <taxon>Neolamprologus</taxon>
    </lineage>
</organism>
<name>A0A3Q4IBR5_NEOBR</name>
<dbReference type="InterPro" id="IPR003879">
    <property type="entry name" value="Butyrophylin_SPRY"/>
</dbReference>
<dbReference type="Gene3D" id="2.60.120.920">
    <property type="match status" value="1"/>
</dbReference>
<dbReference type="FunFam" id="2.60.120.920:FF:000004">
    <property type="entry name" value="Butyrophilin subfamily 1 member A1"/>
    <property type="match status" value="1"/>
</dbReference>
<feature type="domain" description="B30.2/SPRY" evidence="1">
    <location>
        <begin position="1"/>
        <end position="184"/>
    </location>
</feature>
<reference evidence="2" key="2">
    <citation type="submission" date="2025-09" db="UniProtKB">
        <authorList>
            <consortium name="Ensembl"/>
        </authorList>
    </citation>
    <scope>IDENTIFICATION</scope>
</reference>
<evidence type="ECO:0000313" key="2">
    <source>
        <dbReference type="Ensembl" id="ENSNBRP00000031853.1"/>
    </source>
</evidence>
<dbReference type="PANTHER" id="PTHR24103">
    <property type="entry name" value="E3 UBIQUITIN-PROTEIN LIGASE TRIM"/>
    <property type="match status" value="1"/>
</dbReference>
<dbReference type="PROSITE" id="PS50188">
    <property type="entry name" value="B302_SPRY"/>
    <property type="match status" value="1"/>
</dbReference>
<dbReference type="SUPFAM" id="SSF49899">
    <property type="entry name" value="Concanavalin A-like lectins/glucanases"/>
    <property type="match status" value="1"/>
</dbReference>
<dbReference type="STRING" id="32507.ENSNBRP00000031853"/>
<reference evidence="2" key="1">
    <citation type="submission" date="2025-08" db="UniProtKB">
        <authorList>
            <consortium name="Ensembl"/>
        </authorList>
    </citation>
    <scope>IDENTIFICATION</scope>
</reference>
<evidence type="ECO:0000259" key="1">
    <source>
        <dbReference type="PROSITE" id="PS50188"/>
    </source>
</evidence>
<dbReference type="OMA" id="THIYTYG"/>
<dbReference type="InterPro" id="IPR043136">
    <property type="entry name" value="B30.2/SPRY_sf"/>
</dbReference>
<dbReference type="GeneTree" id="ENSGT01040000240385"/>
<dbReference type="Bgee" id="ENSNBRG00000024203">
    <property type="expression patterns" value="Expressed in zone of skin and 1 other cell type or tissue"/>
</dbReference>
<dbReference type="CDD" id="cd13733">
    <property type="entry name" value="SPRY_PRY_C-I_1"/>
    <property type="match status" value="1"/>
</dbReference>
<dbReference type="PRINTS" id="PR01407">
    <property type="entry name" value="BUTYPHLNCDUF"/>
</dbReference>
<dbReference type="InterPro" id="IPR050143">
    <property type="entry name" value="TRIM/RBCC"/>
</dbReference>
<keyword evidence="3" id="KW-1185">Reference proteome</keyword>
<proteinExistence type="predicted"/>
<dbReference type="Ensembl" id="ENSNBRT00000032660.1">
    <property type="protein sequence ID" value="ENSNBRP00000031853.1"/>
    <property type="gene ID" value="ENSNBRG00000024203.1"/>
</dbReference>